<organism evidence="1 2">
    <name type="scientific">Botryobasidium botryosum (strain FD-172 SS1)</name>
    <dbReference type="NCBI Taxonomy" id="930990"/>
    <lineage>
        <taxon>Eukaryota</taxon>
        <taxon>Fungi</taxon>
        <taxon>Dikarya</taxon>
        <taxon>Basidiomycota</taxon>
        <taxon>Agaricomycotina</taxon>
        <taxon>Agaricomycetes</taxon>
        <taxon>Cantharellales</taxon>
        <taxon>Botryobasidiaceae</taxon>
        <taxon>Botryobasidium</taxon>
    </lineage>
</organism>
<accession>A0A067MRF5</accession>
<protein>
    <submittedName>
        <fullName evidence="1">Uncharacterized protein</fullName>
    </submittedName>
</protein>
<reference evidence="2" key="1">
    <citation type="journal article" date="2014" name="Proc. Natl. Acad. Sci. U.S.A.">
        <title>Extensive sampling of basidiomycete genomes demonstrates inadequacy of the white-rot/brown-rot paradigm for wood decay fungi.</title>
        <authorList>
            <person name="Riley R."/>
            <person name="Salamov A.A."/>
            <person name="Brown D.W."/>
            <person name="Nagy L.G."/>
            <person name="Floudas D."/>
            <person name="Held B.W."/>
            <person name="Levasseur A."/>
            <person name="Lombard V."/>
            <person name="Morin E."/>
            <person name="Otillar R."/>
            <person name="Lindquist E.A."/>
            <person name="Sun H."/>
            <person name="LaButti K.M."/>
            <person name="Schmutz J."/>
            <person name="Jabbour D."/>
            <person name="Luo H."/>
            <person name="Baker S.E."/>
            <person name="Pisabarro A.G."/>
            <person name="Walton J.D."/>
            <person name="Blanchette R.A."/>
            <person name="Henrissat B."/>
            <person name="Martin F."/>
            <person name="Cullen D."/>
            <person name="Hibbett D.S."/>
            <person name="Grigoriev I.V."/>
        </authorList>
    </citation>
    <scope>NUCLEOTIDE SEQUENCE [LARGE SCALE GENOMIC DNA]</scope>
    <source>
        <strain evidence="2">FD-172 SS1</strain>
    </source>
</reference>
<keyword evidence="2" id="KW-1185">Reference proteome</keyword>
<dbReference type="HOGENOM" id="CLU_2049331_0_0_1"/>
<name>A0A067MRF5_BOTB1</name>
<evidence type="ECO:0000313" key="2">
    <source>
        <dbReference type="Proteomes" id="UP000027195"/>
    </source>
</evidence>
<dbReference type="AlphaFoldDB" id="A0A067MRF5"/>
<sequence length="120" mass="13178">MRSPEQLHFIATPRMSRPSVSLLAALIFFPDHVANVANSSPLDAARDDIRQYIIDLQSKTNEHSPEWQYKDFKKALPGGFAVVGTVTLARAADNSAHATVAHVEAVSFIFLESSCHTCLI</sequence>
<dbReference type="EMBL" id="KL198021">
    <property type="protein sequence ID" value="KDQ18303.1"/>
    <property type="molecule type" value="Genomic_DNA"/>
</dbReference>
<gene>
    <name evidence="1" type="ORF">BOTBODRAFT_28717</name>
</gene>
<dbReference type="InParanoid" id="A0A067MRF5"/>
<dbReference type="Proteomes" id="UP000027195">
    <property type="component" value="Unassembled WGS sequence"/>
</dbReference>
<proteinExistence type="predicted"/>
<evidence type="ECO:0000313" key="1">
    <source>
        <dbReference type="EMBL" id="KDQ18303.1"/>
    </source>
</evidence>